<accession>A0A9P7YIH7</accession>
<dbReference type="OrthoDB" id="10254221at2759"/>
<feature type="domain" description="NAD(P)-binding" evidence="1">
    <location>
        <begin position="7"/>
        <end position="175"/>
    </location>
</feature>
<dbReference type="InterPro" id="IPR036291">
    <property type="entry name" value="NAD(P)-bd_dom_sf"/>
</dbReference>
<dbReference type="InterPro" id="IPR051606">
    <property type="entry name" value="Polyketide_Oxido-like"/>
</dbReference>
<evidence type="ECO:0000313" key="3">
    <source>
        <dbReference type="Proteomes" id="UP000824998"/>
    </source>
</evidence>
<evidence type="ECO:0000313" key="2">
    <source>
        <dbReference type="EMBL" id="KAG9234469.1"/>
    </source>
</evidence>
<gene>
    <name evidence="2" type="ORF">BJ875DRAFT_461446</name>
</gene>
<dbReference type="InterPro" id="IPR016040">
    <property type="entry name" value="NAD(P)-bd_dom"/>
</dbReference>
<dbReference type="PANTHER" id="PTHR43355">
    <property type="entry name" value="FLAVIN REDUCTASE (NADPH)"/>
    <property type="match status" value="1"/>
</dbReference>
<evidence type="ECO:0000259" key="1">
    <source>
        <dbReference type="Pfam" id="PF13460"/>
    </source>
</evidence>
<sequence length="262" mass="28902">MRILLLGATGSLGSRCVQALLAHNHTLTVYVRNPAKLRSMFTPSLLARLDAVVIGDATDAQAIAKALREHDIEGIVDVAGNQVLPWKEYALPKIARAATEAAITVGGERGRPLRAWITSGMGVLRIPGEKWMIQDYMFRAAGAQHDATRQVVEAIPTSQLQWSLLCVGRMQDADPKCKVHGLLDSPHPHNLLTEATFAPRWETTWVSKIPLVGIYVDIWIVIVTKYKAKYEEVADFLAGDLVGEKKWVGMKVGYKQENPKDA</sequence>
<dbReference type="GO" id="GO:0016646">
    <property type="term" value="F:oxidoreductase activity, acting on the CH-NH group of donors, NAD or NADP as acceptor"/>
    <property type="evidence" value="ECO:0007669"/>
    <property type="project" value="TreeGrafter"/>
</dbReference>
<dbReference type="Gene3D" id="3.40.50.720">
    <property type="entry name" value="NAD(P)-binding Rossmann-like Domain"/>
    <property type="match status" value="1"/>
</dbReference>
<dbReference type="SUPFAM" id="SSF51735">
    <property type="entry name" value="NAD(P)-binding Rossmann-fold domains"/>
    <property type="match status" value="1"/>
</dbReference>
<dbReference type="Proteomes" id="UP000824998">
    <property type="component" value="Unassembled WGS sequence"/>
</dbReference>
<dbReference type="EMBL" id="MU251462">
    <property type="protein sequence ID" value="KAG9234469.1"/>
    <property type="molecule type" value="Genomic_DNA"/>
</dbReference>
<dbReference type="PANTHER" id="PTHR43355:SF7">
    <property type="entry name" value="NAD(P)-BINDING DOMAIN-CONTAINING PROTEIN"/>
    <property type="match status" value="1"/>
</dbReference>
<dbReference type="AlphaFoldDB" id="A0A9P7YIH7"/>
<organism evidence="2 3">
    <name type="scientific">Amylocarpus encephaloides</name>
    <dbReference type="NCBI Taxonomy" id="45428"/>
    <lineage>
        <taxon>Eukaryota</taxon>
        <taxon>Fungi</taxon>
        <taxon>Dikarya</taxon>
        <taxon>Ascomycota</taxon>
        <taxon>Pezizomycotina</taxon>
        <taxon>Leotiomycetes</taxon>
        <taxon>Helotiales</taxon>
        <taxon>Helotiales incertae sedis</taxon>
        <taxon>Amylocarpus</taxon>
    </lineage>
</organism>
<dbReference type="Pfam" id="PF13460">
    <property type="entry name" value="NAD_binding_10"/>
    <property type="match status" value="1"/>
</dbReference>
<protein>
    <recommendedName>
        <fullName evidence="1">NAD(P)-binding domain-containing protein</fullName>
    </recommendedName>
</protein>
<comment type="caution">
    <text evidence="2">The sequence shown here is derived from an EMBL/GenBank/DDBJ whole genome shotgun (WGS) entry which is preliminary data.</text>
</comment>
<reference evidence="2" key="1">
    <citation type="journal article" date="2021" name="IMA Fungus">
        <title>Genomic characterization of three marine fungi, including Emericellopsis atlantica sp. nov. with signatures of a generalist lifestyle and marine biomass degradation.</title>
        <authorList>
            <person name="Hagestad O.C."/>
            <person name="Hou L."/>
            <person name="Andersen J.H."/>
            <person name="Hansen E.H."/>
            <person name="Altermark B."/>
            <person name="Li C."/>
            <person name="Kuhnert E."/>
            <person name="Cox R.J."/>
            <person name="Crous P.W."/>
            <person name="Spatafora J.W."/>
            <person name="Lail K."/>
            <person name="Amirebrahimi M."/>
            <person name="Lipzen A."/>
            <person name="Pangilinan J."/>
            <person name="Andreopoulos W."/>
            <person name="Hayes R.D."/>
            <person name="Ng V."/>
            <person name="Grigoriev I.V."/>
            <person name="Jackson S.A."/>
            <person name="Sutton T.D.S."/>
            <person name="Dobson A.D.W."/>
            <person name="Rama T."/>
        </authorList>
    </citation>
    <scope>NUCLEOTIDE SEQUENCE</scope>
    <source>
        <strain evidence="2">TRa018bII</strain>
    </source>
</reference>
<name>A0A9P7YIH7_9HELO</name>
<proteinExistence type="predicted"/>
<keyword evidence="3" id="KW-1185">Reference proteome</keyword>